<evidence type="ECO:0000313" key="7">
    <source>
        <dbReference type="Proteomes" id="UP000585721"/>
    </source>
</evidence>
<dbReference type="InterPro" id="IPR058163">
    <property type="entry name" value="LysR-type_TF_proteobact-type"/>
</dbReference>
<proteinExistence type="inferred from homology"/>
<keyword evidence="3" id="KW-0238">DNA-binding</keyword>
<comment type="similarity">
    <text evidence="1">Belongs to the LysR transcriptional regulatory family.</text>
</comment>
<reference evidence="6 7" key="1">
    <citation type="submission" date="2020-08" db="EMBL/GenBank/DDBJ databases">
        <title>Genomic Encyclopedia of Type Strains, Phase IV (KMG-IV): sequencing the most valuable type-strain genomes for metagenomic binning, comparative biology and taxonomic classification.</title>
        <authorList>
            <person name="Goeker M."/>
        </authorList>
    </citation>
    <scope>NUCLEOTIDE SEQUENCE [LARGE SCALE GENOMIC DNA]</scope>
    <source>
        <strain evidence="6 7">DSM 22975</strain>
    </source>
</reference>
<evidence type="ECO:0000313" key="6">
    <source>
        <dbReference type="EMBL" id="MBB6055818.1"/>
    </source>
</evidence>
<dbReference type="InterPro" id="IPR005119">
    <property type="entry name" value="LysR_subst-bd"/>
</dbReference>
<sequence>MLQNKLTLLSTFEVAARHLSFKLAADELCLTPSAISHRIQQLEKQLGFRLFLRMTRKLVLTEDGSRLLRTLAKSLRRIDDEIEDIRDNDLRGTLTLGIAPILGQLWLMPRLPDFQQRWPSLNVMLRVRAGLVNFDEEQIDLAIYYGATHYPGLYRELLFEEQLLPVCTPAYAAQLGLAENPVRLSEACFLHASESTDVQNLFAEWRIWCDASNTNLPLEGRYYGFNNYALALQAALNGMGVLMGRHVLIKQLLESGQLVSPCGPVVPAGRNYELFYPEENAQRPRLKAFTDWLKEQRRSLSPAA</sequence>
<organism evidence="6 7">
    <name type="scientific">Tolumonas osonensis</name>
    <dbReference type="NCBI Taxonomy" id="675874"/>
    <lineage>
        <taxon>Bacteria</taxon>
        <taxon>Pseudomonadati</taxon>
        <taxon>Pseudomonadota</taxon>
        <taxon>Gammaproteobacteria</taxon>
        <taxon>Aeromonadales</taxon>
        <taxon>Aeromonadaceae</taxon>
        <taxon>Tolumonas</taxon>
    </lineage>
</organism>
<dbReference type="FunFam" id="1.10.10.10:FF:000038">
    <property type="entry name" value="Glycine cleavage system transcriptional activator"/>
    <property type="match status" value="1"/>
</dbReference>
<dbReference type="AlphaFoldDB" id="A0A841G9U3"/>
<evidence type="ECO:0000256" key="1">
    <source>
        <dbReference type="ARBA" id="ARBA00009437"/>
    </source>
</evidence>
<keyword evidence="7" id="KW-1185">Reference proteome</keyword>
<comment type="caution">
    <text evidence="6">The sequence shown here is derived from an EMBL/GenBank/DDBJ whole genome shotgun (WGS) entry which is preliminary data.</text>
</comment>
<dbReference type="Gene3D" id="3.40.190.10">
    <property type="entry name" value="Periplasmic binding protein-like II"/>
    <property type="match status" value="2"/>
</dbReference>
<accession>A0A841G9U3</accession>
<evidence type="ECO:0000256" key="4">
    <source>
        <dbReference type="ARBA" id="ARBA00023163"/>
    </source>
</evidence>
<dbReference type="SUPFAM" id="SSF46785">
    <property type="entry name" value="Winged helix' DNA-binding domain"/>
    <property type="match status" value="1"/>
</dbReference>
<dbReference type="InterPro" id="IPR036390">
    <property type="entry name" value="WH_DNA-bd_sf"/>
</dbReference>
<evidence type="ECO:0000259" key="5">
    <source>
        <dbReference type="PROSITE" id="PS50931"/>
    </source>
</evidence>
<dbReference type="Proteomes" id="UP000585721">
    <property type="component" value="Unassembled WGS sequence"/>
</dbReference>
<dbReference type="GO" id="GO:0006351">
    <property type="term" value="P:DNA-templated transcription"/>
    <property type="evidence" value="ECO:0007669"/>
    <property type="project" value="TreeGrafter"/>
</dbReference>
<dbReference type="CDD" id="cd08432">
    <property type="entry name" value="PBP2_GcdR_TrpI_HvrB_AmpR_like"/>
    <property type="match status" value="1"/>
</dbReference>
<dbReference type="Gene3D" id="1.10.10.10">
    <property type="entry name" value="Winged helix-like DNA-binding domain superfamily/Winged helix DNA-binding domain"/>
    <property type="match status" value="1"/>
</dbReference>
<evidence type="ECO:0000256" key="3">
    <source>
        <dbReference type="ARBA" id="ARBA00023125"/>
    </source>
</evidence>
<dbReference type="InterPro" id="IPR000847">
    <property type="entry name" value="LysR_HTH_N"/>
</dbReference>
<dbReference type="PANTHER" id="PTHR30537">
    <property type="entry name" value="HTH-TYPE TRANSCRIPTIONAL REGULATOR"/>
    <property type="match status" value="1"/>
</dbReference>
<dbReference type="SUPFAM" id="SSF53850">
    <property type="entry name" value="Periplasmic binding protein-like II"/>
    <property type="match status" value="1"/>
</dbReference>
<name>A0A841G9U3_9GAMM</name>
<dbReference type="Pfam" id="PF00126">
    <property type="entry name" value="HTH_1"/>
    <property type="match status" value="1"/>
</dbReference>
<feature type="domain" description="HTH lysR-type" evidence="5">
    <location>
        <begin position="4"/>
        <end position="61"/>
    </location>
</feature>
<dbReference type="PANTHER" id="PTHR30537:SF32">
    <property type="entry name" value="HTH-TYPE TRANSCRIPTIONAL REGULATOR DSDC"/>
    <property type="match status" value="1"/>
</dbReference>
<dbReference type="InterPro" id="IPR036388">
    <property type="entry name" value="WH-like_DNA-bd_sf"/>
</dbReference>
<dbReference type="GO" id="GO:0003700">
    <property type="term" value="F:DNA-binding transcription factor activity"/>
    <property type="evidence" value="ECO:0007669"/>
    <property type="project" value="InterPro"/>
</dbReference>
<evidence type="ECO:0000256" key="2">
    <source>
        <dbReference type="ARBA" id="ARBA00023015"/>
    </source>
</evidence>
<protein>
    <submittedName>
        <fullName evidence="6">LysR family D-serine deaminase transcriptional activator</fullName>
    </submittedName>
</protein>
<gene>
    <name evidence="6" type="ORF">HNR75_001736</name>
</gene>
<keyword evidence="4" id="KW-0804">Transcription</keyword>
<dbReference type="Pfam" id="PF03466">
    <property type="entry name" value="LysR_substrate"/>
    <property type="match status" value="1"/>
</dbReference>
<dbReference type="PROSITE" id="PS50931">
    <property type="entry name" value="HTH_LYSR"/>
    <property type="match status" value="1"/>
</dbReference>
<dbReference type="RefSeq" id="WP_188026560.1">
    <property type="nucleotide sequence ID" value="NZ_JACHGR010000005.1"/>
</dbReference>
<keyword evidence="2" id="KW-0805">Transcription regulation</keyword>
<dbReference type="EMBL" id="JACHGR010000005">
    <property type="protein sequence ID" value="MBB6055818.1"/>
    <property type="molecule type" value="Genomic_DNA"/>
</dbReference>
<dbReference type="GO" id="GO:0043565">
    <property type="term" value="F:sequence-specific DNA binding"/>
    <property type="evidence" value="ECO:0007669"/>
    <property type="project" value="TreeGrafter"/>
</dbReference>